<comment type="caution">
    <text evidence="2">The sequence shown here is derived from an EMBL/GenBank/DDBJ whole genome shotgun (WGS) entry which is preliminary data.</text>
</comment>
<evidence type="ECO:0000313" key="2">
    <source>
        <dbReference type="EMBL" id="GBF01677.1"/>
    </source>
</evidence>
<keyword evidence="3" id="KW-1185">Reference proteome</keyword>
<reference evidence="2 3" key="1">
    <citation type="submission" date="2017-04" db="EMBL/GenBank/DDBJ databases">
        <title>In vitro and in silico characterization of Lactobacillus paraplantarum D2-1, a starter culture for soymilk fermentation.</title>
        <authorList>
            <person name="Endo A."/>
            <person name="Sasaki F."/>
            <person name="Maeno S."/>
            <person name="Kanesaki Y."/>
            <person name="Kubota E."/>
            <person name="Torres G.A."/>
            <person name="Tomita S."/>
            <person name="Nakagawa J."/>
        </authorList>
    </citation>
    <scope>NUCLEOTIDE SEQUENCE [LARGE SCALE GENOMIC DNA]</scope>
    <source>
        <strain evidence="2 3">D2-1</strain>
    </source>
</reference>
<evidence type="ECO:0000313" key="3">
    <source>
        <dbReference type="Proteomes" id="UP000236162"/>
    </source>
</evidence>
<sequence length="55" mass="6690">MTKQRKHTKKSTVKKKRRRMRMNADKHSRENSERLRMVHDYAPYQVTRGDNGCEN</sequence>
<protein>
    <recommendedName>
        <fullName evidence="4">Prophage protein</fullName>
    </recommendedName>
</protein>
<evidence type="ECO:0008006" key="4">
    <source>
        <dbReference type="Google" id="ProtNLM"/>
    </source>
</evidence>
<accession>A0ABQ0N9B0</accession>
<name>A0ABQ0N9B0_9LACO</name>
<feature type="compositionally biased region" description="Basic and acidic residues" evidence="1">
    <location>
        <begin position="22"/>
        <end position="39"/>
    </location>
</feature>
<feature type="region of interest" description="Disordered" evidence="1">
    <location>
        <begin position="1"/>
        <end position="55"/>
    </location>
</feature>
<dbReference type="EMBL" id="BDOR01000004">
    <property type="protein sequence ID" value="GBF01677.1"/>
    <property type="molecule type" value="Genomic_DNA"/>
</dbReference>
<organism evidence="2 3">
    <name type="scientific">Lactiplantibacillus paraplantarum</name>
    <dbReference type="NCBI Taxonomy" id="60520"/>
    <lineage>
        <taxon>Bacteria</taxon>
        <taxon>Bacillati</taxon>
        <taxon>Bacillota</taxon>
        <taxon>Bacilli</taxon>
        <taxon>Lactobacillales</taxon>
        <taxon>Lactobacillaceae</taxon>
        <taxon>Lactiplantibacillus</taxon>
    </lineage>
</organism>
<feature type="compositionally biased region" description="Basic residues" evidence="1">
    <location>
        <begin position="1"/>
        <end position="21"/>
    </location>
</feature>
<gene>
    <name evidence="2" type="ORF">LPPLD21_01209</name>
</gene>
<evidence type="ECO:0000256" key="1">
    <source>
        <dbReference type="SAM" id="MobiDB-lite"/>
    </source>
</evidence>
<dbReference type="RefSeq" id="WP_156648173.1">
    <property type="nucleotide sequence ID" value="NZ_BDOR01000004.1"/>
</dbReference>
<dbReference type="Proteomes" id="UP000236162">
    <property type="component" value="Unassembled WGS sequence"/>
</dbReference>
<proteinExistence type="predicted"/>